<evidence type="ECO:0000256" key="1">
    <source>
        <dbReference type="SAM" id="MobiDB-lite"/>
    </source>
</evidence>
<reference evidence="2" key="1">
    <citation type="submission" date="2023-09" db="EMBL/GenBank/DDBJ databases">
        <title>Paucibacter sp. APW11 Genome sequencing and assembly.</title>
        <authorList>
            <person name="Kim I."/>
        </authorList>
    </citation>
    <scope>NUCLEOTIDE SEQUENCE</scope>
    <source>
        <strain evidence="2">APW11</strain>
    </source>
</reference>
<feature type="compositionally biased region" description="Basic residues" evidence="1">
    <location>
        <begin position="68"/>
        <end position="77"/>
    </location>
</feature>
<organism evidence="2 3">
    <name type="scientific">Roseateles aquae</name>
    <dbReference type="NCBI Taxonomy" id="3077235"/>
    <lineage>
        <taxon>Bacteria</taxon>
        <taxon>Pseudomonadati</taxon>
        <taxon>Pseudomonadota</taxon>
        <taxon>Betaproteobacteria</taxon>
        <taxon>Burkholderiales</taxon>
        <taxon>Sphaerotilaceae</taxon>
        <taxon>Roseateles</taxon>
    </lineage>
</organism>
<feature type="region of interest" description="Disordered" evidence="1">
    <location>
        <begin position="38"/>
        <end position="77"/>
    </location>
</feature>
<sequence>MSDLATVLLVLALALAVLGALRFDLVKLFFRGLFSQPPSDKGAPVWHEHGHGKGDATLHAKEQANHKPPFHRSGRRG</sequence>
<evidence type="ECO:0000313" key="3">
    <source>
        <dbReference type="Proteomes" id="UP001246372"/>
    </source>
</evidence>
<accession>A0ABU3PGE0</accession>
<gene>
    <name evidence="2" type="ORF">RQP53_20140</name>
</gene>
<feature type="compositionally biased region" description="Basic and acidic residues" evidence="1">
    <location>
        <begin position="46"/>
        <end position="65"/>
    </location>
</feature>
<proteinExistence type="predicted"/>
<evidence type="ECO:0000313" key="2">
    <source>
        <dbReference type="EMBL" id="MDT9001598.1"/>
    </source>
</evidence>
<name>A0ABU3PGE0_9BURK</name>
<dbReference type="EMBL" id="JAVXZY010000010">
    <property type="protein sequence ID" value="MDT9001598.1"/>
    <property type="molecule type" value="Genomic_DNA"/>
</dbReference>
<dbReference type="RefSeq" id="WP_315652483.1">
    <property type="nucleotide sequence ID" value="NZ_JAVXZY010000010.1"/>
</dbReference>
<dbReference type="Proteomes" id="UP001246372">
    <property type="component" value="Unassembled WGS sequence"/>
</dbReference>
<protein>
    <submittedName>
        <fullName evidence="2">Uncharacterized protein</fullName>
    </submittedName>
</protein>
<keyword evidence="3" id="KW-1185">Reference proteome</keyword>
<comment type="caution">
    <text evidence="2">The sequence shown here is derived from an EMBL/GenBank/DDBJ whole genome shotgun (WGS) entry which is preliminary data.</text>
</comment>